<proteinExistence type="predicted"/>
<feature type="region of interest" description="Disordered" evidence="1">
    <location>
        <begin position="77"/>
        <end position="101"/>
    </location>
</feature>
<organism evidence="2 3">
    <name type="scientific">Paragonimus heterotremus</name>
    <dbReference type="NCBI Taxonomy" id="100268"/>
    <lineage>
        <taxon>Eukaryota</taxon>
        <taxon>Metazoa</taxon>
        <taxon>Spiralia</taxon>
        <taxon>Lophotrochozoa</taxon>
        <taxon>Platyhelminthes</taxon>
        <taxon>Trematoda</taxon>
        <taxon>Digenea</taxon>
        <taxon>Plagiorchiida</taxon>
        <taxon>Troglotremata</taxon>
        <taxon>Troglotrematidae</taxon>
        <taxon>Paragonimus</taxon>
    </lineage>
</organism>
<sequence>MSGLCLCSYVYTEKWPKVSSTLYGPIVCINYLQNCSKRIPLSDAWLEEVQSEESDSEFSRPSDLGKKAKLTHDWTVRDITSDEEDTDEFDDEDDADDEDWTVPDYEKKVSLSCIEMYHS</sequence>
<evidence type="ECO:0000256" key="1">
    <source>
        <dbReference type="SAM" id="MobiDB-lite"/>
    </source>
</evidence>
<keyword evidence="3" id="KW-1185">Reference proteome</keyword>
<dbReference type="AlphaFoldDB" id="A0A8J4SS26"/>
<protein>
    <submittedName>
        <fullName evidence="2">Uncharacterized protein</fullName>
    </submittedName>
</protein>
<feature type="compositionally biased region" description="Acidic residues" evidence="1">
    <location>
        <begin position="81"/>
        <end position="101"/>
    </location>
</feature>
<comment type="caution">
    <text evidence="2">The sequence shown here is derived from an EMBL/GenBank/DDBJ whole genome shotgun (WGS) entry which is preliminary data.</text>
</comment>
<evidence type="ECO:0000313" key="2">
    <source>
        <dbReference type="EMBL" id="KAF5394850.1"/>
    </source>
</evidence>
<name>A0A8J4SS26_9TREM</name>
<evidence type="ECO:0000313" key="3">
    <source>
        <dbReference type="Proteomes" id="UP000748531"/>
    </source>
</evidence>
<gene>
    <name evidence="2" type="ORF">PHET_09909</name>
</gene>
<accession>A0A8J4SS26</accession>
<dbReference type="EMBL" id="LUCH01017609">
    <property type="protein sequence ID" value="KAF5394850.1"/>
    <property type="molecule type" value="Genomic_DNA"/>
</dbReference>
<reference evidence="2" key="1">
    <citation type="submission" date="2019-05" db="EMBL/GenBank/DDBJ databases">
        <title>Annotation for the trematode Paragonimus heterotremus.</title>
        <authorList>
            <person name="Choi Y.-J."/>
        </authorList>
    </citation>
    <scope>NUCLEOTIDE SEQUENCE</scope>
    <source>
        <strain evidence="2">LC</strain>
    </source>
</reference>
<dbReference type="Proteomes" id="UP000748531">
    <property type="component" value="Unassembled WGS sequence"/>
</dbReference>